<dbReference type="GO" id="GO:0016747">
    <property type="term" value="F:acyltransferase activity, transferring groups other than amino-acyl groups"/>
    <property type="evidence" value="ECO:0007669"/>
    <property type="project" value="InterPro"/>
</dbReference>
<accession>A0A7C8NFY1</accession>
<protein>
    <recommendedName>
        <fullName evidence="1">N-acetyltransferase domain-containing protein</fullName>
    </recommendedName>
</protein>
<dbReference type="SUPFAM" id="SSF55729">
    <property type="entry name" value="Acyl-CoA N-acyltransferases (Nat)"/>
    <property type="match status" value="1"/>
</dbReference>
<dbReference type="Pfam" id="PF00583">
    <property type="entry name" value="Acetyltransf_1"/>
    <property type="match status" value="1"/>
</dbReference>
<dbReference type="PANTHER" id="PTHR13170">
    <property type="entry name" value="O-GLCNACASE"/>
    <property type="match status" value="1"/>
</dbReference>
<evidence type="ECO:0000259" key="1">
    <source>
        <dbReference type="PROSITE" id="PS51186"/>
    </source>
</evidence>
<dbReference type="PANTHER" id="PTHR13170:SF16">
    <property type="entry name" value="PROTEIN O-GLCNACASE"/>
    <property type="match status" value="1"/>
</dbReference>
<organism evidence="2 3">
    <name type="scientific">Orbilia oligospora</name>
    <name type="common">Nematode-trapping fungus</name>
    <name type="synonym">Arthrobotrys oligospora</name>
    <dbReference type="NCBI Taxonomy" id="2813651"/>
    <lineage>
        <taxon>Eukaryota</taxon>
        <taxon>Fungi</taxon>
        <taxon>Dikarya</taxon>
        <taxon>Ascomycota</taxon>
        <taxon>Pezizomycotina</taxon>
        <taxon>Orbiliomycetes</taxon>
        <taxon>Orbiliales</taxon>
        <taxon>Orbiliaceae</taxon>
        <taxon>Orbilia</taxon>
    </lineage>
</organism>
<dbReference type="CDD" id="cd04301">
    <property type="entry name" value="NAT_SF"/>
    <property type="match status" value="1"/>
</dbReference>
<comment type="caution">
    <text evidence="2">The sequence shown here is derived from an EMBL/GenBank/DDBJ whole genome shotgun (WGS) entry which is preliminary data.</text>
</comment>
<dbReference type="EMBL" id="WIQW01000107">
    <property type="protein sequence ID" value="KAF3083309.1"/>
    <property type="molecule type" value="Genomic_DNA"/>
</dbReference>
<feature type="domain" description="N-acetyltransferase" evidence="1">
    <location>
        <begin position="71"/>
        <end position="229"/>
    </location>
</feature>
<evidence type="ECO:0000313" key="2">
    <source>
        <dbReference type="EMBL" id="KAF3083309.1"/>
    </source>
</evidence>
<gene>
    <name evidence="2" type="ORF">TWF102_000720</name>
</gene>
<proteinExistence type="predicted"/>
<name>A0A7C8NFY1_ORBOL</name>
<dbReference type="InterPro" id="IPR016181">
    <property type="entry name" value="Acyl_CoA_acyltransferase"/>
</dbReference>
<evidence type="ECO:0000313" key="3">
    <source>
        <dbReference type="Proteomes" id="UP000475325"/>
    </source>
</evidence>
<dbReference type="Gene3D" id="3.40.630.30">
    <property type="match status" value="1"/>
</dbReference>
<reference evidence="2 3" key="1">
    <citation type="submission" date="2019-06" db="EMBL/GenBank/DDBJ databases">
        <authorList>
            <person name="Palmer J.M."/>
        </authorList>
    </citation>
    <scope>NUCLEOTIDE SEQUENCE [LARGE SCALE GENOMIC DNA]</scope>
    <source>
        <strain evidence="2 3">TWF102</strain>
    </source>
</reference>
<dbReference type="InterPro" id="IPR051822">
    <property type="entry name" value="Glycosyl_Hydrolase_84"/>
</dbReference>
<sequence length="229" mass="25986">MQMSVAHQPFVRLADPVEDAVPLFDVCKKTVGPALRAGTPNLIAPYIWNVPYLRLCPEYCFAVDDGNGNAVGYVICAPNTPEFAKKWREEYLPILESLDPLLRKPEMDPPADWGKDLTLGVLQLLYNPEDMLHDACPKLVEEYPAHLHIDILPDYQRKGFGKKLMEALWDKLREAGVKGVHLVMEGRNLDAERFYMAIGYSRFDEIVDEGKSGERGKDVNGNLWMVKRL</sequence>
<dbReference type="Proteomes" id="UP000475325">
    <property type="component" value="Unassembled WGS sequence"/>
</dbReference>
<dbReference type="InterPro" id="IPR000182">
    <property type="entry name" value="GNAT_dom"/>
</dbReference>
<dbReference type="AlphaFoldDB" id="A0A7C8NFY1"/>
<dbReference type="PROSITE" id="PS51186">
    <property type="entry name" value="GNAT"/>
    <property type="match status" value="1"/>
</dbReference>